<dbReference type="SUPFAM" id="SSF52540">
    <property type="entry name" value="P-loop containing nucleoside triphosphate hydrolases"/>
    <property type="match status" value="1"/>
</dbReference>
<evidence type="ECO:0000259" key="3">
    <source>
        <dbReference type="Pfam" id="PF24883"/>
    </source>
</evidence>
<dbReference type="InterPro" id="IPR027417">
    <property type="entry name" value="P-loop_NTPase"/>
</dbReference>
<organism evidence="4 5">
    <name type="scientific">Mycena alexandri</name>
    <dbReference type="NCBI Taxonomy" id="1745969"/>
    <lineage>
        <taxon>Eukaryota</taxon>
        <taxon>Fungi</taxon>
        <taxon>Dikarya</taxon>
        <taxon>Basidiomycota</taxon>
        <taxon>Agaricomycotina</taxon>
        <taxon>Agaricomycetes</taxon>
        <taxon>Agaricomycetidae</taxon>
        <taxon>Agaricales</taxon>
        <taxon>Marasmiineae</taxon>
        <taxon>Mycenaceae</taxon>
        <taxon>Mycena</taxon>
    </lineage>
</organism>
<proteinExistence type="predicted"/>
<evidence type="ECO:0000313" key="4">
    <source>
        <dbReference type="EMBL" id="KAJ7027293.1"/>
    </source>
</evidence>
<comment type="caution">
    <text evidence="4">The sequence shown here is derived from an EMBL/GenBank/DDBJ whole genome shotgun (WGS) entry which is preliminary data.</text>
</comment>
<name>A0AAD6WU39_9AGAR</name>
<dbReference type="PROSITE" id="PS50088">
    <property type="entry name" value="ANK_REPEAT"/>
    <property type="match status" value="1"/>
</dbReference>
<evidence type="ECO:0000256" key="1">
    <source>
        <dbReference type="ARBA" id="ARBA00022737"/>
    </source>
</evidence>
<dbReference type="InterPro" id="IPR002110">
    <property type="entry name" value="Ankyrin_rpt"/>
</dbReference>
<dbReference type="EMBL" id="JARJCM010000126">
    <property type="protein sequence ID" value="KAJ7027293.1"/>
    <property type="molecule type" value="Genomic_DNA"/>
</dbReference>
<dbReference type="InterPro" id="IPR056884">
    <property type="entry name" value="NPHP3-like_N"/>
</dbReference>
<sequence>MDAVGLAASILALVQGAAFLLEYVKDVKDGASDRAELRLSLAALPGLLMSLKDQFDNTAPNTAGAVATANLAVQDGPFTQLIALLQRIQSKLNIPPSRTGELWQRLKWTLDKADVTELLLKVERVKSLIMLALQNNHVALSREIQKDVQELHQQMEDVSSGVSAVSVKVEDMAQQVLQQIEPMAANVKQLQDREINADLRAFAQWLSPLNFQANQDNFFSKCASGTGDWLIKHPEFQLWISGQVNLLWCPGKPGVGKTILASKCVHHLQSNVLQPGVGVACIFFDYRLSSSQTTVKVLGSVLRQLLIDSPSVPESLEPLHTAFTSGRTPPSSLGDFKGALAAQLQLYSHVYLVVDALDECLEDQQGEFIAEIQALMNTGRLRVWITSRDIAAIGQQFKNNPRIDLLAHNEDVRSYILQRIWKEKRLQSLLDGDSLLEQKIVEEVTKKADGMFLLVQLHMDTLASKNNRKALRDALSTLPKEIYRSYDDAMSRIDSQGPDDSQLARKLFMWLAYGEKWSLFTDHIHYALAISPGMVEMDLDAITSVEILSTICAGLIVAGDHLGPVRFVHYTTQEYFRLETSQKHFRLNEITEYFELPMDITFPFAHFSIATTCFTYLSFKDLKFSDPEYRYRDVSPLFEYSVRHWGDHAQRCEHMLCTIPRARDLVLKFFKNEAEFMHGLYNVEGQGWSLTFRLLHILARFGSTELMAMILESGAGIDCLDGQGRTPLMHAVKYNHLPMVKFLIGQGAHHVLSELCYPRRQDTTSLCSRRGPAHIEH</sequence>
<dbReference type="PANTHER" id="PTHR10039:SF15">
    <property type="entry name" value="NACHT DOMAIN-CONTAINING PROTEIN"/>
    <property type="match status" value="1"/>
</dbReference>
<dbReference type="SUPFAM" id="SSF48403">
    <property type="entry name" value="Ankyrin repeat"/>
    <property type="match status" value="1"/>
</dbReference>
<dbReference type="SMART" id="SM00248">
    <property type="entry name" value="ANK"/>
    <property type="match status" value="2"/>
</dbReference>
<keyword evidence="5" id="KW-1185">Reference proteome</keyword>
<dbReference type="Pfam" id="PF13637">
    <property type="entry name" value="Ank_4"/>
    <property type="match status" value="1"/>
</dbReference>
<evidence type="ECO:0000313" key="5">
    <source>
        <dbReference type="Proteomes" id="UP001218188"/>
    </source>
</evidence>
<reference evidence="4" key="1">
    <citation type="submission" date="2023-03" db="EMBL/GenBank/DDBJ databases">
        <title>Massive genome expansion in bonnet fungi (Mycena s.s.) driven by repeated elements and novel gene families across ecological guilds.</title>
        <authorList>
            <consortium name="Lawrence Berkeley National Laboratory"/>
            <person name="Harder C.B."/>
            <person name="Miyauchi S."/>
            <person name="Viragh M."/>
            <person name="Kuo A."/>
            <person name="Thoen E."/>
            <person name="Andreopoulos B."/>
            <person name="Lu D."/>
            <person name="Skrede I."/>
            <person name="Drula E."/>
            <person name="Henrissat B."/>
            <person name="Morin E."/>
            <person name="Kohler A."/>
            <person name="Barry K."/>
            <person name="LaButti K."/>
            <person name="Morin E."/>
            <person name="Salamov A."/>
            <person name="Lipzen A."/>
            <person name="Mereny Z."/>
            <person name="Hegedus B."/>
            <person name="Baldrian P."/>
            <person name="Stursova M."/>
            <person name="Weitz H."/>
            <person name="Taylor A."/>
            <person name="Grigoriev I.V."/>
            <person name="Nagy L.G."/>
            <person name="Martin F."/>
            <person name="Kauserud H."/>
        </authorList>
    </citation>
    <scope>NUCLEOTIDE SEQUENCE</scope>
    <source>
        <strain evidence="4">CBHHK200</strain>
    </source>
</reference>
<dbReference type="AlphaFoldDB" id="A0AAD6WU39"/>
<feature type="domain" description="Nephrocystin 3-like N-terminal" evidence="3">
    <location>
        <begin position="225"/>
        <end position="388"/>
    </location>
</feature>
<gene>
    <name evidence="4" type="ORF">C8F04DRAFT_92936</name>
</gene>
<keyword evidence="2" id="KW-0040">ANK repeat</keyword>
<feature type="repeat" description="ANK" evidence="2">
    <location>
        <begin position="723"/>
        <end position="748"/>
    </location>
</feature>
<dbReference type="PROSITE" id="PS50297">
    <property type="entry name" value="ANK_REP_REGION"/>
    <property type="match status" value="1"/>
</dbReference>
<dbReference type="Gene3D" id="3.40.50.300">
    <property type="entry name" value="P-loop containing nucleotide triphosphate hydrolases"/>
    <property type="match status" value="1"/>
</dbReference>
<keyword evidence="1" id="KW-0677">Repeat</keyword>
<protein>
    <recommendedName>
        <fullName evidence="3">Nephrocystin 3-like N-terminal domain-containing protein</fullName>
    </recommendedName>
</protein>
<dbReference type="Pfam" id="PF24883">
    <property type="entry name" value="NPHP3_N"/>
    <property type="match status" value="1"/>
</dbReference>
<dbReference type="Gene3D" id="1.25.40.20">
    <property type="entry name" value="Ankyrin repeat-containing domain"/>
    <property type="match status" value="1"/>
</dbReference>
<evidence type="ECO:0000256" key="2">
    <source>
        <dbReference type="PROSITE-ProRule" id="PRU00023"/>
    </source>
</evidence>
<dbReference type="Proteomes" id="UP001218188">
    <property type="component" value="Unassembled WGS sequence"/>
</dbReference>
<dbReference type="InterPro" id="IPR036770">
    <property type="entry name" value="Ankyrin_rpt-contain_sf"/>
</dbReference>
<dbReference type="PANTHER" id="PTHR10039">
    <property type="entry name" value="AMELOGENIN"/>
    <property type="match status" value="1"/>
</dbReference>
<accession>A0AAD6WU39</accession>